<feature type="compositionally biased region" description="Low complexity" evidence="1">
    <location>
        <begin position="1950"/>
        <end position="1959"/>
    </location>
</feature>
<keyword evidence="3" id="KW-1185">Reference proteome</keyword>
<proteinExistence type="predicted"/>
<sequence length="3222" mass="364345">MQRDSLDNETYGATSLFSSSWQELLKFDPRASHLPIKIVCLPTYAPLGAQVSTLLSAGCTSTSVQQKHQANSLLSKNLTTQGIKSTTELYLFAEQEVLAQTSAYLDCYFQGQALAAQRSNSHQLTTHQEQQNKQELREQQVTSTLIPELTSASTSKEIPNLTQARAVSEECEVYYYVQLEQLRLHRESSFREVFAVTSLAMQAASKAILMLWTYSEIQQQNLRQYLLALTTASTSTSTLTEQSTSQPLIIFTHEPDLIALIELIGSYVEEGNDDLSNHNSQADDGGCVTLHNANISNSASNTEVVEANGDEDSNLASEGSLLGKQAGINGINSTSGTNEQFKQWSFSNQERFSNQNRSSHQVKPRLYQSLDEDDYLFGSEVALAYLSETALPLSSARSKRVVNEYVQLLSWDISEAESYWQHFLQKQLRPVIPILNLKAPYTKAYYVQEYMQFYKHYYQQLCDSTLYRDLRYPTADLVQDLQGKALALPPSIEHQARHQIFQDLTYLHVVHPYVCLGKFVKEEVSASANTSTKVNTEMDYVATEANGLEDGANNLTTEINDLTTTQAQQRFTSAFHLHDFLAYCKAKYAWQQQTTLSPLQEQIVQVAQRLHSLLASLYTWQTVNTYRFASTAIKKQVEQLTAYWQAIPTYALNLEHESVQLMQQTQEATSPAIAQIKLQCQVERQMPLAVVQQLVEYVADAFADQQEVKQVTEILRGGTINEQTKLDNEVLAANQRLLKQIVDLRHLQSLLSDGETSSDEVVNKSKVTNSNAAESEVTTSYACKSSANANAKTKTKAKTKLKFKPQPNQQQRWHKLYLWLDLSNQLALIRSPYTEKLVTLANRYLHNGFNHTYLHHSQQHMQQVCQVLQQWTYQAAKASSEYSLLGLVVNNTIPHSWELRLLAMQGIKVAPQKLAVHWWDLQLLQRANLTSLASPAYREFSDTAFKQYAYQTLDFTWENLEPVLALGKSIVWHPVNLGQQVLGINRQHLVESLLLKLFTDYGEEIVPLLLADLYQDLDLLPQKRILWQKSLALLYQGVCDLPLEQISIEEIITLSGSSQTRNQADNPSLGTKTTEIVTDPRLSELISVTECYLGKAKAQRERNIKPPKRTPGTNRQFMQQVMEVFSEQGDADLSEKIQATLEHLQKLTQVATPNHLLSPDLALIAPYSSLQFAKSLFKVQPSLYQALQSTLEQVNEGMVSHRVGDLISLTNTTWRQYQVNLTATQVLAALDPWTNSILDQAWYLTPEDLHSYLTKEKVLLEFMQVWYSFKLYLSSQLIGLELYNELADKSAAQVLGKACWLTANARLELAQYSPTRYSSFLEQQLEVTKLLKQASVTCLQAYSQVASTIQLSNYYQTQFQQTQSPQTKYQQPSKQQTTLPELMQIGKEELYISDHEGVQVSRLELMVKAYQDILATKFITTSKTSELILNNHGNNEINGINKSIYLQQNNDIDTLSSQVLEQAASKVTDQETEVTVDEVTELKQQAARVRTNLSQWQLSFTDLVSLAAEGVVLNPQVTAGKYLPQYTNQPIRSLTHLDPYSQTPPLALVDLRSLNKYPATHKVWQTPYVMLLDKRLNPHYPKENGKISLYDQGYNCGKLLELKKLFPKAQKLENKWLDFKYAKYCKFSCRQFVNAHYLRQNYLYAPDPAGQKLHVVTNDVDKLADVITKQGEHIWQLAALRDYDFLAYEQNEWQESSWLNFIRRYKQQVDEQSIALQQSTNHIIANTTTHTTEHNHVNNHVHSHSHCTVDEEQLESQVTLSNANQQATTTSKTSTPVVSKLGKFKAPCEQVSILAWWQIGQAINSITKHPLLSVTLQHDNAARKSFVGNSVKELSPSISMFWGGGGVSSDKANGCVSCSNYSYGGSNAVSKDIDENGNLKQELWQGLLYHLTKIMALPRFNLWLEAYLTNSREAWVAAQEELELEQQEHLQAKTTASKSTSSRDKESKSNKNSKNSKNCKNSALDLTALRESFNVEQVLNHREFSRQLMQVLPLLEKDIVQENELYSELDTELDSKLERGNFTKALQALHLWQKTELYAYLLPYVSDYLQLWQEEVKLTSELAELSFWQQLWLSFAWQRQVVLDCFKVAGVYELIPAANLKVITNIPIDKLNSSNSSLEDTSLPESTRSATDIVTVSSLDKCDYVLLNHASQLPVAMWWRGRELGSLEPSSLKLSSSKIFDLTSSVDCRVTSTVASQEPSRKELETQSLTLRQALLDYFLWQQRSTALRNQDHTLANLALRQRVQQRVQSYSLNQLHSQLCQSYYLSLVSQPVTLCKDFWQSQNWCLWLQHKATIRQVSSNRLLRYQPSVPSVFVTKDNAQAQSFNSYSVTQSDFNLVSNPKDRANGNAVNLNQTLPNLHLQNFPQNHLWQIWLEKEVGTVASMLPQSLTSFFAQKVIVVKGEKSKTATNEQFALDSAIHLHPADRKLFNTELMSLALWEATSDKRQSSIVDCEIEHKLSNLREVNNRNSRNVCELSNASLRSGYKSFPELGAYLALDWQWQYHLLQLHQSHKLLPEATIDNLYNNLTQVYGLHYGVDVTSSNVSGGDKSKVERWLRGKLGGDNSTQQGSSTNSPLSRAISLLISKDNVPTWQPLNNLASEKVASVDVTKSNTELRCSLDIEAQASSAQETKQQKSSLGGFAALWQKLTRKEALHKVTYDADVAVDKNELTAENDSASVEVTTIVIDDSDSGSVVKDSSFADDAGNVLANEEEVSTNNMNAISDDIDPFRSLSSRKVETRVVDRVLSFNQACAQAGVKAVYRSSYLSNNTSTSNPTQAVVNSSSVLHGNAVSSVTEEEKQHKEVSPQIKEETKSINLKDASFSNSVTKSDANTLSLQVVNPQGYITALAGQQTAVALKDAQELERLRLEILPAYMHEQMNASLTEVTPCYFSTLLTQKLQLSVALRNLPELLPETFYVTQVVNTQVNRNWQRAAITSYLRHKQDILAPDYLFTATTSTLPQALNYLPQGLELSEYEACQLAFSYLFTQACYTMQFGYMNKHHMPALGDSYIDPVQVKEIFWGGSFGEQAEASRELVAQWALTLTSSDQVLEAYTKNTSYSNEHVVDGSKKLSVNGGEKFRDDGNNYTDGTLSTTTLAVGVDMHFASYQVTHLDLHLAKQKPHLQINELITKCRMYYLYWSRLLPQLKNYSACLQGEISWHLMPSLQVEPLAKLYTTTYSVYHLDAKQEYLLAQLNQEQQAYLYYYIGLNLQQLQAQLQQRFS</sequence>
<evidence type="ECO:0000256" key="1">
    <source>
        <dbReference type="SAM" id="MobiDB-lite"/>
    </source>
</evidence>
<evidence type="ECO:0000313" key="3">
    <source>
        <dbReference type="Proteomes" id="UP000265916"/>
    </source>
</evidence>
<dbReference type="Proteomes" id="UP000265916">
    <property type="component" value="Unassembled WGS sequence"/>
</dbReference>
<name>A0A3A1YN15_9GAMM</name>
<accession>A0A3A1YN15</accession>
<dbReference type="OrthoDB" id="10011353at2"/>
<protein>
    <submittedName>
        <fullName evidence="2">Uncharacterized protein</fullName>
    </submittedName>
</protein>
<feature type="region of interest" description="Disordered" evidence="1">
    <location>
        <begin position="1927"/>
        <end position="1959"/>
    </location>
</feature>
<reference evidence="2 3" key="1">
    <citation type="submission" date="2017-08" db="EMBL/GenBank/DDBJ databases">
        <title>Reclassification of Bisgaard taxon 37 and 44.</title>
        <authorList>
            <person name="Christensen H."/>
        </authorList>
    </citation>
    <scope>NUCLEOTIDE SEQUENCE [LARGE SCALE GENOMIC DNA]</scope>
    <source>
        <strain evidence="2 3">111</strain>
    </source>
</reference>
<evidence type="ECO:0000313" key="2">
    <source>
        <dbReference type="EMBL" id="RIY38628.1"/>
    </source>
</evidence>
<organism evidence="2 3">
    <name type="scientific">Psittacicella hinzii</name>
    <dbReference type="NCBI Taxonomy" id="2028575"/>
    <lineage>
        <taxon>Bacteria</taxon>
        <taxon>Pseudomonadati</taxon>
        <taxon>Pseudomonadota</taxon>
        <taxon>Gammaproteobacteria</taxon>
        <taxon>Pasteurellales</taxon>
        <taxon>Psittacicellaceae</taxon>
        <taxon>Psittacicella</taxon>
    </lineage>
</organism>
<comment type="caution">
    <text evidence="2">The sequence shown here is derived from an EMBL/GenBank/DDBJ whole genome shotgun (WGS) entry which is preliminary data.</text>
</comment>
<gene>
    <name evidence="2" type="ORF">CKF58_03750</name>
</gene>
<dbReference type="EMBL" id="NRJG01000060">
    <property type="protein sequence ID" value="RIY38628.1"/>
    <property type="molecule type" value="Genomic_DNA"/>
</dbReference>
<dbReference type="RefSeq" id="WP_119531116.1">
    <property type="nucleotide sequence ID" value="NZ_JBHSSP010000022.1"/>
</dbReference>